<comment type="subcellular location">
    <subcellularLocation>
        <location evidence="8">Cell membrane</location>
        <topology evidence="8">Peripheral membrane protein</topology>
    </subcellularLocation>
    <subcellularLocation>
        <location evidence="1">Membrane</location>
    </subcellularLocation>
</comment>
<evidence type="ECO:0000256" key="4">
    <source>
        <dbReference type="ARBA" id="ARBA00023065"/>
    </source>
</evidence>
<dbReference type="Pfam" id="PF00213">
    <property type="entry name" value="OSCP"/>
    <property type="match status" value="1"/>
</dbReference>
<sequence length="270" mass="29356">MADAPNEYRQQTTAGAERWAGSASPALARELFAVLAVLDENGPVRRALVDPSYSGEQRAQVVRRLFTGKVSADAVEIVAAMTGRRWRDDREFADGLEHAGVVLTAASAENRAGLEGLEQVVDQLIAFKAVLDGSHEMQRALSDPRADVEAKTQLTRRLSPGASEETLLLLEQAVLSPRGALVGRLVERFAEEVAARRQRWIAHVSASRPLTDEQRARLQHQLNTLYGKDLKLTVDVDPALIGGLKVQVGEEVIDGSVAARLDALRQRIGA</sequence>
<dbReference type="PANTHER" id="PTHR11910">
    <property type="entry name" value="ATP SYNTHASE DELTA CHAIN"/>
    <property type="match status" value="1"/>
</dbReference>
<keyword evidence="7 8" id="KW-0066">ATP synthesis</keyword>
<evidence type="ECO:0000256" key="5">
    <source>
        <dbReference type="ARBA" id="ARBA00023136"/>
    </source>
</evidence>
<dbReference type="PRINTS" id="PR00125">
    <property type="entry name" value="ATPASEDELTA"/>
</dbReference>
<name>A0A512I8S4_9MICC</name>
<keyword evidence="4 8" id="KW-0406">Ion transport</keyword>
<accession>A0A512I8S4</accession>
<dbReference type="NCBIfam" id="TIGR01145">
    <property type="entry name" value="ATP_synt_delta"/>
    <property type="match status" value="1"/>
</dbReference>
<dbReference type="STRING" id="388357.GCA_001580365_00892"/>
<evidence type="ECO:0000256" key="7">
    <source>
        <dbReference type="ARBA" id="ARBA00023310"/>
    </source>
</evidence>
<feature type="region of interest" description="Disordered" evidence="9">
    <location>
        <begin position="1"/>
        <end position="20"/>
    </location>
</feature>
<evidence type="ECO:0000256" key="2">
    <source>
        <dbReference type="ARBA" id="ARBA00022448"/>
    </source>
</evidence>
<dbReference type="EMBL" id="BJZS01000005">
    <property type="protein sequence ID" value="GEO94073.1"/>
    <property type="molecule type" value="Genomic_DNA"/>
</dbReference>
<evidence type="ECO:0000256" key="8">
    <source>
        <dbReference type="HAMAP-Rule" id="MF_01416"/>
    </source>
</evidence>
<keyword evidence="6 8" id="KW-0139">CF(1)</keyword>
<dbReference type="InterPro" id="IPR020781">
    <property type="entry name" value="ATPase_OSCP/d_CS"/>
</dbReference>
<evidence type="ECO:0000256" key="1">
    <source>
        <dbReference type="ARBA" id="ARBA00004370"/>
    </source>
</evidence>
<keyword evidence="3 8" id="KW-0375">Hydrogen ion transport</keyword>
<evidence type="ECO:0000313" key="10">
    <source>
        <dbReference type="EMBL" id="GEO94073.1"/>
    </source>
</evidence>
<evidence type="ECO:0000256" key="3">
    <source>
        <dbReference type="ARBA" id="ARBA00022781"/>
    </source>
</evidence>
<dbReference type="RefSeq" id="WP_062734760.1">
    <property type="nucleotide sequence ID" value="NZ_BJZS01000005.1"/>
</dbReference>
<evidence type="ECO:0000256" key="9">
    <source>
        <dbReference type="SAM" id="MobiDB-lite"/>
    </source>
</evidence>
<dbReference type="GO" id="GO:0005886">
    <property type="term" value="C:plasma membrane"/>
    <property type="evidence" value="ECO:0007669"/>
    <property type="project" value="UniProtKB-SubCell"/>
</dbReference>
<dbReference type="AlphaFoldDB" id="A0A512I8S4"/>
<dbReference type="InterPro" id="IPR000711">
    <property type="entry name" value="ATPase_OSCP/dsu"/>
</dbReference>
<reference evidence="10 11" key="1">
    <citation type="submission" date="2019-07" db="EMBL/GenBank/DDBJ databases">
        <title>Whole genome shotgun sequence of Kocuria turfanensis NBRC 107627.</title>
        <authorList>
            <person name="Hosoyama A."/>
            <person name="Uohara A."/>
            <person name="Ohji S."/>
            <person name="Ichikawa N."/>
        </authorList>
    </citation>
    <scope>NUCLEOTIDE SEQUENCE [LARGE SCALE GENOMIC DNA]</scope>
    <source>
        <strain evidence="10 11">NBRC 107627</strain>
    </source>
</reference>
<proteinExistence type="inferred from homology"/>
<keyword evidence="11" id="KW-1185">Reference proteome</keyword>
<keyword evidence="2 8" id="KW-0813">Transport</keyword>
<comment type="function">
    <text evidence="8">This protein is part of the stalk that links CF(0) to CF(1). It either transmits conformational changes from CF(0) to CF(1) or is implicated in proton conduction.</text>
</comment>
<organism evidence="10 11">
    <name type="scientific">Kocuria turfanensis</name>
    <dbReference type="NCBI Taxonomy" id="388357"/>
    <lineage>
        <taxon>Bacteria</taxon>
        <taxon>Bacillati</taxon>
        <taxon>Actinomycetota</taxon>
        <taxon>Actinomycetes</taxon>
        <taxon>Micrococcales</taxon>
        <taxon>Micrococcaceae</taxon>
        <taxon>Kocuria</taxon>
    </lineage>
</organism>
<keyword evidence="8" id="KW-1003">Cell membrane</keyword>
<protein>
    <recommendedName>
        <fullName evidence="8">ATP synthase subunit delta</fullName>
    </recommendedName>
    <alternativeName>
        <fullName evidence="8">ATP synthase F(1) sector subunit delta</fullName>
    </alternativeName>
    <alternativeName>
        <fullName evidence="8">F-type ATPase subunit delta</fullName>
        <shortName evidence="8">F-ATPase subunit delta</shortName>
    </alternativeName>
</protein>
<evidence type="ECO:0000256" key="6">
    <source>
        <dbReference type="ARBA" id="ARBA00023196"/>
    </source>
</evidence>
<dbReference type="GO" id="GO:0046933">
    <property type="term" value="F:proton-transporting ATP synthase activity, rotational mechanism"/>
    <property type="evidence" value="ECO:0007669"/>
    <property type="project" value="UniProtKB-UniRule"/>
</dbReference>
<gene>
    <name evidence="8 10" type="primary">atpH</name>
    <name evidence="10" type="ORF">KTU01_01960</name>
</gene>
<dbReference type="Proteomes" id="UP000321103">
    <property type="component" value="Unassembled WGS sequence"/>
</dbReference>
<keyword evidence="5 8" id="KW-0472">Membrane</keyword>
<dbReference type="NCBIfam" id="NF009967">
    <property type="entry name" value="PRK13430.1"/>
    <property type="match status" value="1"/>
</dbReference>
<comment type="caution">
    <text evidence="10">The sequence shown here is derived from an EMBL/GenBank/DDBJ whole genome shotgun (WGS) entry which is preliminary data.</text>
</comment>
<dbReference type="GO" id="GO:0045259">
    <property type="term" value="C:proton-transporting ATP synthase complex"/>
    <property type="evidence" value="ECO:0007669"/>
    <property type="project" value="UniProtKB-KW"/>
</dbReference>
<comment type="similarity">
    <text evidence="8">Belongs to the ATPase delta chain family.</text>
</comment>
<dbReference type="HAMAP" id="MF_01416">
    <property type="entry name" value="ATP_synth_delta_bact"/>
    <property type="match status" value="1"/>
</dbReference>
<dbReference type="PROSITE" id="PS00389">
    <property type="entry name" value="ATPASE_DELTA"/>
    <property type="match status" value="1"/>
</dbReference>
<comment type="function">
    <text evidence="8">F(1)F(0) ATP synthase produces ATP from ADP in the presence of a proton or sodium gradient. F-type ATPases consist of two structural domains, F(1) containing the extramembraneous catalytic core and F(0) containing the membrane proton channel, linked together by a central stalk and a peripheral stalk. During catalysis, ATP synthesis in the catalytic domain of F(1) is coupled via a rotary mechanism of the central stalk subunits to proton translocation.</text>
</comment>
<evidence type="ECO:0000313" key="11">
    <source>
        <dbReference type="Proteomes" id="UP000321103"/>
    </source>
</evidence>